<proteinExistence type="predicted"/>
<dbReference type="CDD" id="cd16917">
    <property type="entry name" value="HATPase_UhpB-NarQ-NarX-like"/>
    <property type="match status" value="1"/>
</dbReference>
<dbReference type="InterPro" id="IPR003594">
    <property type="entry name" value="HATPase_dom"/>
</dbReference>
<reference evidence="11 12" key="1">
    <citation type="submission" date="2018-10" db="EMBL/GenBank/DDBJ databases">
        <title>Genomic Encyclopedia of Archaeal and Bacterial Type Strains, Phase II (KMG-II): from individual species to whole genera.</title>
        <authorList>
            <person name="Goeker M."/>
        </authorList>
    </citation>
    <scope>NUCLEOTIDE SEQUENCE [LARGE SCALE GENOMIC DNA]</scope>
    <source>
        <strain evidence="11 12">DSM 18602</strain>
    </source>
</reference>
<evidence type="ECO:0000256" key="1">
    <source>
        <dbReference type="ARBA" id="ARBA00000085"/>
    </source>
</evidence>
<protein>
    <recommendedName>
        <fullName evidence="2">histidine kinase</fullName>
        <ecNumber evidence="2">2.7.13.3</ecNumber>
    </recommendedName>
</protein>
<dbReference type="PANTHER" id="PTHR24421:SF10">
    <property type="entry name" value="NITRATE_NITRITE SENSOR PROTEIN NARQ"/>
    <property type="match status" value="1"/>
</dbReference>
<keyword evidence="9" id="KW-0812">Transmembrane</keyword>
<dbReference type="GO" id="GO:0000155">
    <property type="term" value="F:phosphorelay sensor kinase activity"/>
    <property type="evidence" value="ECO:0007669"/>
    <property type="project" value="InterPro"/>
</dbReference>
<dbReference type="InterPro" id="IPR036890">
    <property type="entry name" value="HATPase_C_sf"/>
</dbReference>
<dbReference type="InterPro" id="IPR050482">
    <property type="entry name" value="Sensor_HK_TwoCompSys"/>
</dbReference>
<keyword evidence="9" id="KW-1133">Transmembrane helix</keyword>
<dbReference type="SUPFAM" id="SSF55874">
    <property type="entry name" value="ATPase domain of HSP90 chaperone/DNA topoisomerase II/histidine kinase"/>
    <property type="match status" value="1"/>
</dbReference>
<dbReference type="PANTHER" id="PTHR24421">
    <property type="entry name" value="NITRATE/NITRITE SENSOR PROTEIN NARX-RELATED"/>
    <property type="match status" value="1"/>
</dbReference>
<comment type="caution">
    <text evidence="11">The sequence shown here is derived from an EMBL/GenBank/DDBJ whole genome shotgun (WGS) entry which is preliminary data.</text>
</comment>
<evidence type="ECO:0000256" key="2">
    <source>
        <dbReference type="ARBA" id="ARBA00012438"/>
    </source>
</evidence>
<comment type="catalytic activity">
    <reaction evidence="1">
        <text>ATP + protein L-histidine = ADP + protein N-phospho-L-histidine.</text>
        <dbReference type="EC" id="2.7.13.3"/>
    </reaction>
</comment>
<keyword evidence="5" id="KW-0547">Nucleotide-binding</keyword>
<dbReference type="EMBL" id="RBKU01000001">
    <property type="protein sequence ID" value="RKR80332.1"/>
    <property type="molecule type" value="Genomic_DNA"/>
</dbReference>
<evidence type="ECO:0000256" key="7">
    <source>
        <dbReference type="ARBA" id="ARBA00022840"/>
    </source>
</evidence>
<dbReference type="SMART" id="SM00387">
    <property type="entry name" value="HATPase_c"/>
    <property type="match status" value="1"/>
</dbReference>
<evidence type="ECO:0000256" key="6">
    <source>
        <dbReference type="ARBA" id="ARBA00022777"/>
    </source>
</evidence>
<evidence type="ECO:0000256" key="9">
    <source>
        <dbReference type="SAM" id="Phobius"/>
    </source>
</evidence>
<keyword evidence="3" id="KW-0597">Phosphoprotein</keyword>
<organism evidence="11 12">
    <name type="scientific">Mucilaginibacter gracilis</name>
    <dbReference type="NCBI Taxonomy" id="423350"/>
    <lineage>
        <taxon>Bacteria</taxon>
        <taxon>Pseudomonadati</taxon>
        <taxon>Bacteroidota</taxon>
        <taxon>Sphingobacteriia</taxon>
        <taxon>Sphingobacteriales</taxon>
        <taxon>Sphingobacteriaceae</taxon>
        <taxon>Mucilaginibacter</taxon>
    </lineage>
</organism>
<dbReference type="Gene3D" id="3.30.565.10">
    <property type="entry name" value="Histidine kinase-like ATPase, C-terminal domain"/>
    <property type="match status" value="1"/>
</dbReference>
<evidence type="ECO:0000256" key="3">
    <source>
        <dbReference type="ARBA" id="ARBA00022553"/>
    </source>
</evidence>
<dbReference type="InterPro" id="IPR011712">
    <property type="entry name" value="Sig_transdc_His_kin_sub3_dim/P"/>
</dbReference>
<keyword evidence="12" id="KW-1185">Reference proteome</keyword>
<evidence type="ECO:0000313" key="12">
    <source>
        <dbReference type="Proteomes" id="UP000268007"/>
    </source>
</evidence>
<keyword evidence="7" id="KW-0067">ATP-binding</keyword>
<gene>
    <name evidence="11" type="ORF">BDD43_0429</name>
</gene>
<sequence length="267" mass="30147">MELLIYLPKMDIKVLVLVTTLIFLIAPAFIILFVFVYNQRKKSHIEEKALMRVTFEAELTKTQLEVQEQTMQTIGADLHDNIGQLLSLTSLTLNSIELDNVERSRQKIDAAIDLTMRSIKEMRLLGKLLQGDQLIVIGLSEAIKHEINWLERSGKYIIDYVLEGDLPAVNNSDKDLILFRILQEVLNNIIKHAEATQINLKMEYADNLLRLQIDDNGVGFNAAILPVNKLGMGLQNMNKRAAIVNGQVQVNSQPNKGTCIIISIPYP</sequence>
<dbReference type="InterPro" id="IPR005467">
    <property type="entry name" value="His_kinase_dom"/>
</dbReference>
<feature type="domain" description="Histidine kinase" evidence="10">
    <location>
        <begin position="178"/>
        <end position="267"/>
    </location>
</feature>
<dbReference type="Pfam" id="PF02518">
    <property type="entry name" value="HATPase_c"/>
    <property type="match status" value="1"/>
</dbReference>
<dbReference type="EC" id="2.7.13.3" evidence="2"/>
<keyword evidence="4" id="KW-0808">Transferase</keyword>
<evidence type="ECO:0000256" key="8">
    <source>
        <dbReference type="ARBA" id="ARBA00023012"/>
    </source>
</evidence>
<keyword evidence="8" id="KW-0902">Two-component regulatory system</keyword>
<dbReference type="Proteomes" id="UP000268007">
    <property type="component" value="Unassembled WGS sequence"/>
</dbReference>
<feature type="transmembrane region" description="Helical" evidence="9">
    <location>
        <begin position="12"/>
        <end position="37"/>
    </location>
</feature>
<dbReference type="GO" id="GO:0046983">
    <property type="term" value="F:protein dimerization activity"/>
    <property type="evidence" value="ECO:0007669"/>
    <property type="project" value="InterPro"/>
</dbReference>
<name>A0A495IUU3_9SPHI</name>
<dbReference type="PROSITE" id="PS50109">
    <property type="entry name" value="HIS_KIN"/>
    <property type="match status" value="1"/>
</dbReference>
<evidence type="ECO:0000313" key="11">
    <source>
        <dbReference type="EMBL" id="RKR80332.1"/>
    </source>
</evidence>
<dbReference type="AlphaFoldDB" id="A0A495IUU3"/>
<dbReference type="Pfam" id="PF07730">
    <property type="entry name" value="HisKA_3"/>
    <property type="match status" value="1"/>
</dbReference>
<evidence type="ECO:0000259" key="10">
    <source>
        <dbReference type="PROSITE" id="PS50109"/>
    </source>
</evidence>
<evidence type="ECO:0000256" key="5">
    <source>
        <dbReference type="ARBA" id="ARBA00022741"/>
    </source>
</evidence>
<dbReference type="GO" id="GO:0005524">
    <property type="term" value="F:ATP binding"/>
    <property type="evidence" value="ECO:0007669"/>
    <property type="project" value="UniProtKB-KW"/>
</dbReference>
<evidence type="ECO:0000256" key="4">
    <source>
        <dbReference type="ARBA" id="ARBA00022679"/>
    </source>
</evidence>
<dbReference type="GO" id="GO:0016020">
    <property type="term" value="C:membrane"/>
    <property type="evidence" value="ECO:0007669"/>
    <property type="project" value="InterPro"/>
</dbReference>
<accession>A0A495IUU3</accession>
<keyword evidence="6 11" id="KW-0418">Kinase</keyword>
<keyword evidence="9" id="KW-0472">Membrane</keyword>